<name>A0A2S0VN72_9ALTE</name>
<sequence>MNKIVLLLLTLSLVACSTTDNEPPQVTDTAAKVPIIEVVPVGQENNDVEAATVHVAIALTAGAMQKDNFKCQQTCQDELKKSIENRTKGK</sequence>
<dbReference type="Proteomes" id="UP000244441">
    <property type="component" value="Chromosome"/>
</dbReference>
<evidence type="ECO:0008006" key="4">
    <source>
        <dbReference type="Google" id="ProtNLM"/>
    </source>
</evidence>
<evidence type="ECO:0000313" key="3">
    <source>
        <dbReference type="Proteomes" id="UP000244441"/>
    </source>
</evidence>
<evidence type="ECO:0000313" key="2">
    <source>
        <dbReference type="EMBL" id="AWB65667.1"/>
    </source>
</evidence>
<dbReference type="KEGG" id="cate:C2869_04095"/>
<dbReference type="EMBL" id="CP026604">
    <property type="protein sequence ID" value="AWB65667.1"/>
    <property type="molecule type" value="Genomic_DNA"/>
</dbReference>
<protein>
    <recommendedName>
        <fullName evidence="4">Lipoprotein</fullName>
    </recommendedName>
</protein>
<accession>A0A2S0VN72</accession>
<dbReference type="PROSITE" id="PS51257">
    <property type="entry name" value="PROKAR_LIPOPROTEIN"/>
    <property type="match status" value="1"/>
</dbReference>
<proteinExistence type="predicted"/>
<keyword evidence="3" id="KW-1185">Reference proteome</keyword>
<dbReference type="RefSeq" id="WP_108601742.1">
    <property type="nucleotide sequence ID" value="NZ_CP026604.1"/>
</dbReference>
<dbReference type="AlphaFoldDB" id="A0A2S0VN72"/>
<organism evidence="2 3">
    <name type="scientific">Saccharobesus litoralis</name>
    <dbReference type="NCBI Taxonomy" id="2172099"/>
    <lineage>
        <taxon>Bacteria</taxon>
        <taxon>Pseudomonadati</taxon>
        <taxon>Pseudomonadota</taxon>
        <taxon>Gammaproteobacteria</taxon>
        <taxon>Alteromonadales</taxon>
        <taxon>Alteromonadaceae</taxon>
        <taxon>Saccharobesus</taxon>
    </lineage>
</organism>
<evidence type="ECO:0000256" key="1">
    <source>
        <dbReference type="SAM" id="SignalP"/>
    </source>
</evidence>
<feature type="chain" id="PRO_5015669984" description="Lipoprotein" evidence="1">
    <location>
        <begin position="18"/>
        <end position="90"/>
    </location>
</feature>
<gene>
    <name evidence="2" type="ORF">C2869_04095</name>
</gene>
<feature type="signal peptide" evidence="1">
    <location>
        <begin position="1"/>
        <end position="17"/>
    </location>
</feature>
<keyword evidence="1" id="KW-0732">Signal</keyword>
<reference evidence="2 3" key="1">
    <citation type="submission" date="2018-01" db="EMBL/GenBank/DDBJ databases">
        <title>Genome sequence of a Cantenovulum-like bacteria.</title>
        <authorList>
            <person name="Tan W.R."/>
            <person name="Lau N.-S."/>
            <person name="Go F."/>
            <person name="Amirul A.-A.A."/>
        </authorList>
    </citation>
    <scope>NUCLEOTIDE SEQUENCE [LARGE SCALE GENOMIC DNA]</scope>
    <source>
        <strain evidence="2 3">CCB-QB4</strain>
    </source>
</reference>